<name>Q825L3_STRAW</name>
<feature type="region of interest" description="Disordered" evidence="6">
    <location>
        <begin position="1"/>
        <end position="26"/>
    </location>
</feature>
<comment type="subcellular location">
    <subcellularLocation>
        <location evidence="1">Cell membrane</location>
        <topology evidence="1">Multi-pass membrane protein</topology>
    </subcellularLocation>
</comment>
<evidence type="ECO:0000256" key="1">
    <source>
        <dbReference type="ARBA" id="ARBA00004651"/>
    </source>
</evidence>
<evidence type="ECO:0000256" key="4">
    <source>
        <dbReference type="ARBA" id="ARBA00022989"/>
    </source>
</evidence>
<evidence type="ECO:0000256" key="7">
    <source>
        <dbReference type="SAM" id="Phobius"/>
    </source>
</evidence>
<dbReference type="Pfam" id="PF04066">
    <property type="entry name" value="MrpF_PhaF"/>
    <property type="match status" value="1"/>
</dbReference>
<organism evidence="8 9">
    <name type="scientific">Streptomyces avermitilis (strain ATCC 31267 / DSM 46492 / JCM 5070 / NBRC 14893 / NCIMB 12804 / NRRL 8165 / MA-4680)</name>
    <dbReference type="NCBI Taxonomy" id="227882"/>
    <lineage>
        <taxon>Bacteria</taxon>
        <taxon>Bacillati</taxon>
        <taxon>Actinomycetota</taxon>
        <taxon>Actinomycetes</taxon>
        <taxon>Kitasatosporales</taxon>
        <taxon>Streptomycetaceae</taxon>
        <taxon>Streptomyces</taxon>
    </lineage>
</organism>
<feature type="transmembrane region" description="Helical" evidence="7">
    <location>
        <begin position="164"/>
        <end position="184"/>
    </location>
</feature>
<sequence>MGRPRPPLAGVHQRGRHTGADRGGLGLVRRSGRGARSAAGDERAVNGWTVAATVTIAGGVGATVWGVATGPLSRRVVAQNLSCALACPGLLLLAQGYERPAYVDLALVLALLGPVGTLVFARLLADDLAQDPPRARAVTVAVACFGGVVVLVLCAAAGPGRAMMKLLVTGALLIGGNLLASRALSGGFSGGRRG</sequence>
<gene>
    <name evidence="8" type="primary">mrpF</name>
    <name evidence="8" type="ORF">SAVERM_7444</name>
</gene>
<keyword evidence="3 7" id="KW-0812">Transmembrane</keyword>
<dbReference type="HOGENOM" id="CLU_120985_0_0_11"/>
<feature type="transmembrane region" description="Helical" evidence="7">
    <location>
        <begin position="48"/>
        <end position="68"/>
    </location>
</feature>
<dbReference type="EMBL" id="BA000030">
    <property type="protein sequence ID" value="BAC75155.1"/>
    <property type="molecule type" value="Genomic_DNA"/>
</dbReference>
<evidence type="ECO:0000313" key="9">
    <source>
        <dbReference type="Proteomes" id="UP000000428"/>
    </source>
</evidence>
<evidence type="ECO:0000256" key="6">
    <source>
        <dbReference type="SAM" id="MobiDB-lite"/>
    </source>
</evidence>
<reference evidence="8 9" key="3">
    <citation type="journal article" date="2014" name="J. Ind. Microbiol. Biotechnol.">
        <title>Genome mining of the Streptomyces avermitilis genome and development of genome-minimized hosts for heterologous expression of biosynthetic gene clusters.</title>
        <authorList>
            <person name="Ikeda H."/>
            <person name="Shin-ya K."/>
            <person name="Omura S."/>
        </authorList>
    </citation>
    <scope>NUCLEOTIDE SEQUENCE [LARGE SCALE GENOMIC DNA]</scope>
    <source>
        <strain evidence="9">ATCC 31267 / DSM 46492 / JCM 5070 / NBRC 14893 / NCIMB 12804 / NRRL 8165 / MA-4680</strain>
    </source>
</reference>
<keyword evidence="9" id="KW-1185">Reference proteome</keyword>
<feature type="transmembrane region" description="Helical" evidence="7">
    <location>
        <begin position="80"/>
        <end position="97"/>
    </location>
</feature>
<feature type="transmembrane region" description="Helical" evidence="7">
    <location>
        <begin position="103"/>
        <end position="125"/>
    </location>
</feature>
<feature type="transmembrane region" description="Helical" evidence="7">
    <location>
        <begin position="137"/>
        <end position="158"/>
    </location>
</feature>
<keyword evidence="2" id="KW-1003">Cell membrane</keyword>
<reference evidence="8 9" key="1">
    <citation type="journal article" date="2001" name="Proc. Natl. Acad. Sci. U.S.A.">
        <title>Genome sequence of an industrial microorganism Streptomyces avermitilis: deducing the ability of producing secondary metabolites.</title>
        <authorList>
            <person name="Omura S."/>
            <person name="Ikeda H."/>
            <person name="Ishikawa J."/>
            <person name="Hanamoto A."/>
            <person name="Takahashi C."/>
            <person name="Shinose M."/>
            <person name="Takahashi Y."/>
            <person name="Horikawa H."/>
            <person name="Nakazawa H."/>
            <person name="Osonoe T."/>
            <person name="Kikuchi H."/>
            <person name="Shiba T."/>
            <person name="Sakaki Y."/>
            <person name="Hattori M."/>
        </authorList>
    </citation>
    <scope>NUCLEOTIDE SEQUENCE [LARGE SCALE GENOMIC DNA]</scope>
    <source>
        <strain evidence="9">ATCC 31267 / DSM 46492 / JCM 5070 / NBRC 14893 / NCIMB 12804 / NRRL 8165 / MA-4680</strain>
    </source>
</reference>
<reference evidence="8 9" key="2">
    <citation type="journal article" date="2003" name="Nat. Biotechnol.">
        <title>Complete genome sequence and comparative analysis of the industrial microorganism Streptomyces avermitilis.</title>
        <authorList>
            <person name="Ikeda H."/>
            <person name="Ishikawa J."/>
            <person name="Hanamoto A."/>
            <person name="Shinose M."/>
            <person name="Kikuchi H."/>
            <person name="Shiba T."/>
            <person name="Sakaki Y."/>
            <person name="Hattori M."/>
            <person name="Omura S."/>
        </authorList>
    </citation>
    <scope>NUCLEOTIDE SEQUENCE [LARGE SCALE GENOMIC DNA]</scope>
    <source>
        <strain evidence="9">ATCC 31267 / DSM 46492 / JCM 5070 / NBRC 14893 / NCIMB 12804 / NRRL 8165 / MA-4680</strain>
    </source>
</reference>
<protein>
    <submittedName>
        <fullName evidence="8">Membrane protein</fullName>
    </submittedName>
</protein>
<evidence type="ECO:0000256" key="3">
    <source>
        <dbReference type="ARBA" id="ARBA00022692"/>
    </source>
</evidence>
<evidence type="ECO:0000313" key="8">
    <source>
        <dbReference type="EMBL" id="BAC75155.1"/>
    </source>
</evidence>
<evidence type="ECO:0000256" key="5">
    <source>
        <dbReference type="ARBA" id="ARBA00023136"/>
    </source>
</evidence>
<dbReference type="GO" id="GO:0015075">
    <property type="term" value="F:monoatomic ion transmembrane transporter activity"/>
    <property type="evidence" value="ECO:0007669"/>
    <property type="project" value="InterPro"/>
</dbReference>
<dbReference type="KEGG" id="sma:SAVERM_7444"/>
<keyword evidence="5 7" id="KW-0472">Membrane</keyword>
<dbReference type="InterPro" id="IPR007208">
    <property type="entry name" value="MrpF/PhaF-like"/>
</dbReference>
<dbReference type="AlphaFoldDB" id="Q825L3"/>
<accession>Q825L3</accession>
<dbReference type="Proteomes" id="UP000000428">
    <property type="component" value="Chromosome"/>
</dbReference>
<evidence type="ECO:0000256" key="2">
    <source>
        <dbReference type="ARBA" id="ARBA00022475"/>
    </source>
</evidence>
<dbReference type="GO" id="GO:0005886">
    <property type="term" value="C:plasma membrane"/>
    <property type="evidence" value="ECO:0007669"/>
    <property type="project" value="UniProtKB-SubCell"/>
</dbReference>
<dbReference type="eggNOG" id="ENOG502ZDQF">
    <property type="taxonomic scope" value="Bacteria"/>
</dbReference>
<proteinExistence type="predicted"/>
<keyword evidence="4 7" id="KW-1133">Transmembrane helix</keyword>